<proteinExistence type="predicted"/>
<dbReference type="Pfam" id="PF00001">
    <property type="entry name" value="7tm_1"/>
    <property type="match status" value="1"/>
</dbReference>
<keyword evidence="6" id="KW-0675">Receptor</keyword>
<dbReference type="GO" id="GO:0016020">
    <property type="term" value="C:membrane"/>
    <property type="evidence" value="ECO:0007669"/>
    <property type="project" value="UniProtKB-SubCell"/>
</dbReference>
<keyword evidence="11" id="KW-1185">Reference proteome</keyword>
<dbReference type="InterPro" id="IPR000276">
    <property type="entry name" value="GPCR_Rhodpsn"/>
</dbReference>
<evidence type="ECO:0000256" key="2">
    <source>
        <dbReference type="ARBA" id="ARBA00022692"/>
    </source>
</evidence>
<feature type="transmembrane region" description="Helical" evidence="8">
    <location>
        <begin position="266"/>
        <end position="286"/>
    </location>
</feature>
<dbReference type="Gene3D" id="1.20.1070.10">
    <property type="entry name" value="Rhodopsin 7-helix transmembrane proteins"/>
    <property type="match status" value="1"/>
</dbReference>
<keyword evidence="3 8" id="KW-1133">Transmembrane helix</keyword>
<dbReference type="Proteomes" id="UP001519460">
    <property type="component" value="Unassembled WGS sequence"/>
</dbReference>
<feature type="domain" description="G-protein coupled receptors family 1 profile" evidence="9">
    <location>
        <begin position="53"/>
        <end position="329"/>
    </location>
</feature>
<dbReference type="PANTHER" id="PTHR24243">
    <property type="entry name" value="G-PROTEIN COUPLED RECEPTOR"/>
    <property type="match status" value="1"/>
</dbReference>
<dbReference type="InterPro" id="IPR017452">
    <property type="entry name" value="GPCR_Rhodpsn_7TM"/>
</dbReference>
<evidence type="ECO:0000256" key="5">
    <source>
        <dbReference type="ARBA" id="ARBA00023136"/>
    </source>
</evidence>
<name>A0ABD0LLS7_9CAEN</name>
<comment type="subcellular location">
    <subcellularLocation>
        <location evidence="1">Membrane</location>
        <topology evidence="1">Multi-pass membrane protein</topology>
    </subcellularLocation>
</comment>
<reference evidence="10 11" key="1">
    <citation type="journal article" date="2023" name="Sci. Data">
        <title>Genome assembly of the Korean intertidal mud-creeper Batillaria attramentaria.</title>
        <authorList>
            <person name="Patra A.K."/>
            <person name="Ho P.T."/>
            <person name="Jun S."/>
            <person name="Lee S.J."/>
            <person name="Kim Y."/>
            <person name="Won Y.J."/>
        </authorList>
    </citation>
    <scope>NUCLEOTIDE SEQUENCE [LARGE SCALE GENOMIC DNA]</scope>
    <source>
        <strain evidence="10">Wonlab-2016</strain>
    </source>
</reference>
<evidence type="ECO:0000256" key="3">
    <source>
        <dbReference type="ARBA" id="ARBA00022989"/>
    </source>
</evidence>
<dbReference type="PROSITE" id="PS50262">
    <property type="entry name" value="G_PROTEIN_RECEP_F1_2"/>
    <property type="match status" value="1"/>
</dbReference>
<dbReference type="GO" id="GO:0004930">
    <property type="term" value="F:G protein-coupled receptor activity"/>
    <property type="evidence" value="ECO:0007669"/>
    <property type="project" value="UniProtKB-KW"/>
</dbReference>
<organism evidence="10 11">
    <name type="scientific">Batillaria attramentaria</name>
    <dbReference type="NCBI Taxonomy" id="370345"/>
    <lineage>
        <taxon>Eukaryota</taxon>
        <taxon>Metazoa</taxon>
        <taxon>Spiralia</taxon>
        <taxon>Lophotrochozoa</taxon>
        <taxon>Mollusca</taxon>
        <taxon>Gastropoda</taxon>
        <taxon>Caenogastropoda</taxon>
        <taxon>Sorbeoconcha</taxon>
        <taxon>Cerithioidea</taxon>
        <taxon>Batillariidae</taxon>
        <taxon>Batillaria</taxon>
    </lineage>
</organism>
<evidence type="ECO:0000313" key="11">
    <source>
        <dbReference type="Proteomes" id="UP001519460"/>
    </source>
</evidence>
<keyword evidence="5 8" id="KW-0472">Membrane</keyword>
<evidence type="ECO:0000259" key="9">
    <source>
        <dbReference type="PROSITE" id="PS50262"/>
    </source>
</evidence>
<comment type="caution">
    <text evidence="10">The sequence shown here is derived from an EMBL/GenBank/DDBJ whole genome shotgun (WGS) entry which is preliminary data.</text>
</comment>
<protein>
    <recommendedName>
        <fullName evidence="9">G-protein coupled receptors family 1 profile domain-containing protein</fullName>
    </recommendedName>
</protein>
<gene>
    <name evidence="10" type="ORF">BaRGS_00008503</name>
</gene>
<keyword evidence="7" id="KW-0807">Transducer</keyword>
<evidence type="ECO:0000256" key="4">
    <source>
        <dbReference type="ARBA" id="ARBA00023040"/>
    </source>
</evidence>
<evidence type="ECO:0000256" key="8">
    <source>
        <dbReference type="SAM" id="Phobius"/>
    </source>
</evidence>
<dbReference type="SUPFAM" id="SSF81321">
    <property type="entry name" value="Family A G protein-coupled receptor-like"/>
    <property type="match status" value="1"/>
</dbReference>
<feature type="transmembrane region" description="Helical" evidence="8">
    <location>
        <begin position="42"/>
        <end position="61"/>
    </location>
</feature>
<evidence type="ECO:0000256" key="7">
    <source>
        <dbReference type="ARBA" id="ARBA00023224"/>
    </source>
</evidence>
<feature type="transmembrane region" description="Helical" evidence="8">
    <location>
        <begin position="156"/>
        <end position="177"/>
    </location>
</feature>
<evidence type="ECO:0000256" key="1">
    <source>
        <dbReference type="ARBA" id="ARBA00004141"/>
    </source>
</evidence>
<dbReference type="AlphaFoldDB" id="A0ABD0LLS7"/>
<evidence type="ECO:0000256" key="6">
    <source>
        <dbReference type="ARBA" id="ARBA00023170"/>
    </source>
</evidence>
<dbReference type="EMBL" id="JACVVK020000038">
    <property type="protein sequence ID" value="KAK7500280.1"/>
    <property type="molecule type" value="Genomic_DNA"/>
</dbReference>
<feature type="transmembrane region" description="Helical" evidence="8">
    <location>
        <begin position="219"/>
        <end position="239"/>
    </location>
</feature>
<feature type="transmembrane region" description="Helical" evidence="8">
    <location>
        <begin position="306"/>
        <end position="332"/>
    </location>
</feature>
<feature type="transmembrane region" description="Helical" evidence="8">
    <location>
        <begin position="108"/>
        <end position="135"/>
    </location>
</feature>
<accession>A0ABD0LLS7</accession>
<keyword evidence="4" id="KW-0297">G-protein coupled receptor</keyword>
<keyword evidence="2 8" id="KW-0812">Transmembrane</keyword>
<dbReference type="PANTHER" id="PTHR24243:SF233">
    <property type="entry name" value="THYROTROPIN-RELEASING HORMONE RECEPTOR"/>
    <property type="match status" value="1"/>
</dbReference>
<feature type="transmembrane region" description="Helical" evidence="8">
    <location>
        <begin position="73"/>
        <end position="96"/>
    </location>
</feature>
<sequence length="364" mass="40973">MVTDKEDTVTATLSDKPPPTVYASLLMPTEEQKSSALHVLQVFFYVLFAIAVPLTLCNIIVFCQKEMRGATSVYVIGLSVAQLIYIIAYVILLILQETLASYSTSYVYWVYFMAATVYLSSVVRRASYVVMCVVSMERLYAVVRPLHIQDFFLSKYPVLSLSAVYIGTAVWHVYIIARSVVVGVKDERSGTIRYMPVRTELYYRHQAVNDGFGLAAKIILTYVGLGAQILLNVLTIWALRRHNTTTKAMRTPTADDEAKRLRERQLTVTILAATISYVILSLPFAFHNLFHTIFAEYKPFGQYNNLYNVVGSSVYNLTVISCAVDFICFVVLSSNYRNTLFRLLGIARKKSTLPGKVTETENTA</sequence>
<evidence type="ECO:0000313" key="10">
    <source>
        <dbReference type="EMBL" id="KAK7500280.1"/>
    </source>
</evidence>